<accession>A0A0K2TJD6</accession>
<protein>
    <submittedName>
        <fullName evidence="1">Uncharacterized protein</fullName>
    </submittedName>
</protein>
<sequence length="114" mass="12852">MRNLVTKMNVNEYTIRKAVHEDLRCKSYVKLRAQSTADAFRGHEVQKGGKYVRSCFTISSTHQRVHPLIQTSGTKLTFGQFGLRKCGPLAPRTEIIWNISLGYLGEGVQHACSQ</sequence>
<dbReference type="AlphaFoldDB" id="A0A0K2TJD6"/>
<dbReference type="EMBL" id="HACA01008396">
    <property type="protein sequence ID" value="CDW25757.1"/>
    <property type="molecule type" value="Transcribed_RNA"/>
</dbReference>
<organism evidence="1">
    <name type="scientific">Lepeophtheirus salmonis</name>
    <name type="common">Salmon louse</name>
    <name type="synonym">Caligus salmonis</name>
    <dbReference type="NCBI Taxonomy" id="72036"/>
    <lineage>
        <taxon>Eukaryota</taxon>
        <taxon>Metazoa</taxon>
        <taxon>Ecdysozoa</taxon>
        <taxon>Arthropoda</taxon>
        <taxon>Crustacea</taxon>
        <taxon>Multicrustacea</taxon>
        <taxon>Hexanauplia</taxon>
        <taxon>Copepoda</taxon>
        <taxon>Siphonostomatoida</taxon>
        <taxon>Caligidae</taxon>
        <taxon>Lepeophtheirus</taxon>
    </lineage>
</organism>
<evidence type="ECO:0000313" key="1">
    <source>
        <dbReference type="EMBL" id="CDW25757.1"/>
    </source>
</evidence>
<name>A0A0K2TJD6_LEPSM</name>
<proteinExistence type="predicted"/>
<reference evidence="1" key="1">
    <citation type="submission" date="2014-05" db="EMBL/GenBank/DDBJ databases">
        <authorList>
            <person name="Chronopoulou M."/>
        </authorList>
    </citation>
    <scope>NUCLEOTIDE SEQUENCE</scope>
    <source>
        <tissue evidence="1">Whole organism</tissue>
    </source>
</reference>